<dbReference type="InterPro" id="IPR003423">
    <property type="entry name" value="OMP_efflux"/>
</dbReference>
<comment type="subcellular location">
    <subcellularLocation>
        <location evidence="1">Cell outer membrane</location>
    </subcellularLocation>
</comment>
<evidence type="ECO:0000256" key="1">
    <source>
        <dbReference type="ARBA" id="ARBA00004442"/>
    </source>
</evidence>
<sequence>MLFRSFTVRSTTLIALAAGIAIVYLPQELASSQTASPTPSATPDINPNPNLLQVPTDPAAVKVQRTQPITLQEALDLAERNNRQLQTAKITLQGSEAALDVAKAARSPTLSLQSNLNYNDSANSQLSQSQGSFNLGGQNLNIDRDTTSATFDTTLQLDYNLYNAGRRNANINAAQEQVRVDRLQVQVTQEQLRLDVANAYYALQQADAQLETLQDSLREADRSVRDAKLLESNGLGTKFDILQAQVQEAQAYQNLANAVSQQKTARRNLVQLLSLADDVEVITAEPIQEAEDWEIPLEDTIVLALKNRVELQQQLARRQIAIANQTVALADTKPQVNLFANYNLLDSLKDNQGIANGYSLGASLTWRLYDGGAARAGARQQRANQALAETGFADTRNQIRLQVEQAYFQINANRQNIQAATLALTQAQESLRLARLRFTEGEGTQLEVLTAQTALTTARVNRLQAILDYNRALASLQRAIGIAGVRSQESGARSKLSL</sequence>
<dbReference type="Pfam" id="PF02321">
    <property type="entry name" value="OEP"/>
    <property type="match status" value="2"/>
</dbReference>
<comment type="caution">
    <text evidence="9">The sequence shown here is derived from an EMBL/GenBank/DDBJ whole genome shotgun (WGS) entry which is preliminary data.</text>
</comment>
<keyword evidence="3" id="KW-0813">Transport</keyword>
<name>A0A2T1C9I4_9CYAN</name>
<dbReference type="PIRSF" id="PIRSF001892">
    <property type="entry name" value="CyaE"/>
    <property type="match status" value="1"/>
</dbReference>
<keyword evidence="10" id="KW-1185">Reference proteome</keyword>
<reference evidence="9 10" key="2">
    <citation type="submission" date="2018-03" db="EMBL/GenBank/DDBJ databases">
        <title>The ancient ancestry and fast evolution of plastids.</title>
        <authorList>
            <person name="Moore K.R."/>
            <person name="Magnabosco C."/>
            <person name="Momper L."/>
            <person name="Gold D.A."/>
            <person name="Bosak T."/>
            <person name="Fournier G.P."/>
        </authorList>
    </citation>
    <scope>NUCLEOTIDE SEQUENCE [LARGE SCALE GENOMIC DNA]</scope>
    <source>
        <strain evidence="9 10">CCAP 1448/3</strain>
    </source>
</reference>
<dbReference type="RefSeq" id="WP_106287038.1">
    <property type="nucleotide sequence ID" value="NZ_CAWNTC010000151.1"/>
</dbReference>
<comment type="similarity">
    <text evidence="2">Belongs to the outer membrane factor (OMF) (TC 1.B.17) family.</text>
</comment>
<dbReference type="PANTHER" id="PTHR30026">
    <property type="entry name" value="OUTER MEMBRANE PROTEIN TOLC"/>
    <property type="match status" value="1"/>
</dbReference>
<dbReference type="GO" id="GO:0009279">
    <property type="term" value="C:cell outer membrane"/>
    <property type="evidence" value="ECO:0007669"/>
    <property type="project" value="UniProtKB-SubCell"/>
</dbReference>
<dbReference type="GO" id="GO:1990281">
    <property type="term" value="C:efflux pump complex"/>
    <property type="evidence" value="ECO:0007669"/>
    <property type="project" value="TreeGrafter"/>
</dbReference>
<evidence type="ECO:0000256" key="5">
    <source>
        <dbReference type="ARBA" id="ARBA00022692"/>
    </source>
</evidence>
<dbReference type="Proteomes" id="UP000238762">
    <property type="component" value="Unassembled WGS sequence"/>
</dbReference>
<evidence type="ECO:0000256" key="7">
    <source>
        <dbReference type="ARBA" id="ARBA00023237"/>
    </source>
</evidence>
<dbReference type="SUPFAM" id="SSF56954">
    <property type="entry name" value="Outer membrane efflux proteins (OEP)"/>
    <property type="match status" value="1"/>
</dbReference>
<reference evidence="9 10" key="1">
    <citation type="submission" date="2018-02" db="EMBL/GenBank/DDBJ databases">
        <authorList>
            <person name="Cohen D.B."/>
            <person name="Kent A.D."/>
        </authorList>
    </citation>
    <scope>NUCLEOTIDE SEQUENCE [LARGE SCALE GENOMIC DNA]</scope>
    <source>
        <strain evidence="9 10">CCAP 1448/3</strain>
    </source>
</reference>
<dbReference type="GO" id="GO:0015288">
    <property type="term" value="F:porin activity"/>
    <property type="evidence" value="ECO:0007669"/>
    <property type="project" value="TreeGrafter"/>
</dbReference>
<protein>
    <submittedName>
        <fullName evidence="9">Transporter</fullName>
    </submittedName>
</protein>
<gene>
    <name evidence="9" type="ORF">C7B64_02265</name>
</gene>
<organism evidence="9 10">
    <name type="scientific">Merismopedia glauca CCAP 1448/3</name>
    <dbReference type="NCBI Taxonomy" id="1296344"/>
    <lineage>
        <taxon>Bacteria</taxon>
        <taxon>Bacillati</taxon>
        <taxon>Cyanobacteriota</taxon>
        <taxon>Cyanophyceae</taxon>
        <taxon>Synechococcales</taxon>
        <taxon>Merismopediaceae</taxon>
        <taxon>Merismopedia</taxon>
    </lineage>
</organism>
<evidence type="ECO:0000313" key="9">
    <source>
        <dbReference type="EMBL" id="PSB04803.1"/>
    </source>
</evidence>
<evidence type="ECO:0000256" key="8">
    <source>
        <dbReference type="SAM" id="Coils"/>
    </source>
</evidence>
<evidence type="ECO:0000256" key="2">
    <source>
        <dbReference type="ARBA" id="ARBA00007613"/>
    </source>
</evidence>
<dbReference type="InterPro" id="IPR028351">
    <property type="entry name" value="CyaE"/>
</dbReference>
<dbReference type="EMBL" id="PVWJ01000007">
    <property type="protein sequence ID" value="PSB04803.1"/>
    <property type="molecule type" value="Genomic_DNA"/>
</dbReference>
<keyword evidence="7" id="KW-0998">Cell outer membrane</keyword>
<keyword evidence="5" id="KW-0812">Transmembrane</keyword>
<dbReference type="GO" id="GO:0015562">
    <property type="term" value="F:efflux transmembrane transporter activity"/>
    <property type="evidence" value="ECO:0007669"/>
    <property type="project" value="InterPro"/>
</dbReference>
<dbReference type="InterPro" id="IPR051906">
    <property type="entry name" value="TolC-like"/>
</dbReference>
<evidence type="ECO:0000313" key="10">
    <source>
        <dbReference type="Proteomes" id="UP000238762"/>
    </source>
</evidence>
<dbReference type="AlphaFoldDB" id="A0A2T1C9I4"/>
<evidence type="ECO:0000256" key="4">
    <source>
        <dbReference type="ARBA" id="ARBA00022452"/>
    </source>
</evidence>
<keyword evidence="4" id="KW-1134">Transmembrane beta strand</keyword>
<evidence type="ECO:0000256" key="3">
    <source>
        <dbReference type="ARBA" id="ARBA00022448"/>
    </source>
</evidence>
<dbReference type="OrthoDB" id="501974at2"/>
<dbReference type="Gene3D" id="1.20.1600.10">
    <property type="entry name" value="Outer membrane efflux proteins (OEP)"/>
    <property type="match status" value="1"/>
</dbReference>
<dbReference type="PANTHER" id="PTHR30026:SF21">
    <property type="entry name" value="SLR1270 PROTEIN"/>
    <property type="match status" value="1"/>
</dbReference>
<keyword evidence="6" id="KW-0472">Membrane</keyword>
<evidence type="ECO:0000256" key="6">
    <source>
        <dbReference type="ARBA" id="ARBA00023136"/>
    </source>
</evidence>
<accession>A0A2T1C9I4</accession>
<keyword evidence="8" id="KW-0175">Coiled coil</keyword>
<feature type="coiled-coil region" evidence="8">
    <location>
        <begin position="166"/>
        <end position="230"/>
    </location>
</feature>
<proteinExistence type="inferred from homology"/>